<evidence type="ECO:0000256" key="2">
    <source>
        <dbReference type="ARBA" id="ARBA00022552"/>
    </source>
</evidence>
<feature type="compositionally biased region" description="Acidic residues" evidence="3">
    <location>
        <begin position="155"/>
        <end position="177"/>
    </location>
</feature>
<organism evidence="4">
    <name type="scientific">Trichophyton rubrum CBS 288.86</name>
    <dbReference type="NCBI Taxonomy" id="1215330"/>
    <lineage>
        <taxon>Eukaryota</taxon>
        <taxon>Fungi</taxon>
        <taxon>Dikarya</taxon>
        <taxon>Ascomycota</taxon>
        <taxon>Pezizomycotina</taxon>
        <taxon>Eurotiomycetes</taxon>
        <taxon>Eurotiomycetidae</taxon>
        <taxon>Onygenales</taxon>
        <taxon>Arthrodermataceae</taxon>
        <taxon>Trichophyton</taxon>
    </lineage>
</organism>
<evidence type="ECO:0000256" key="3">
    <source>
        <dbReference type="SAM" id="MobiDB-lite"/>
    </source>
</evidence>
<dbReference type="GO" id="GO:0006364">
    <property type="term" value="P:rRNA processing"/>
    <property type="evidence" value="ECO:0007669"/>
    <property type="project" value="UniProtKB-KW"/>
</dbReference>
<gene>
    <name evidence="4" type="ORF">H103_05202</name>
</gene>
<protein>
    <recommendedName>
        <fullName evidence="5">Pre-rRNA-processing protein TSR2</fullName>
    </recommendedName>
</protein>
<accession>A0A022W0K4</accession>
<name>A0A022W0K4_TRIRU</name>
<comment type="similarity">
    <text evidence="1">Belongs to the TSR2 family.</text>
</comment>
<keyword evidence="2" id="KW-0698">rRNA processing</keyword>
<dbReference type="EMBL" id="KK207865">
    <property type="protein sequence ID" value="EZF51724.1"/>
    <property type="molecule type" value="Genomic_DNA"/>
</dbReference>
<evidence type="ECO:0008006" key="5">
    <source>
        <dbReference type="Google" id="ProtNLM"/>
    </source>
</evidence>
<dbReference type="PANTHER" id="PTHR21250">
    <property type="entry name" value="PRE-RRNA-PROCESSING PROTEIN TSR2 HOMOLOG"/>
    <property type="match status" value="1"/>
</dbReference>
<dbReference type="Pfam" id="PF10273">
    <property type="entry name" value="WGG"/>
    <property type="match status" value="1"/>
</dbReference>
<evidence type="ECO:0000256" key="1">
    <source>
        <dbReference type="ARBA" id="ARBA00006524"/>
    </source>
</evidence>
<sequence length="207" mass="22751">MEAAVPQQSPAQTQGATSFSPSAHLDLAITLTLYSWPSLTLAVESSWGGPTSKSKRDWFCGAIAELFSTHPETDAQDLEDVLIQVMTDEFDVVVDDGSISQIADQICELKAEIEKGKFERVEAMWEQFRAEEQNGGSKLPANIINRVGVDGVGDSSDDDGDDDEEEEEEEDDVDMEDAPAPRSAPKQRQEPEVDEDGFTKVVGRKKR</sequence>
<dbReference type="HOGENOM" id="CLU_074896_0_2_1"/>
<dbReference type="AlphaFoldDB" id="A0A022W0K4"/>
<dbReference type="Proteomes" id="UP000023758">
    <property type="component" value="Unassembled WGS sequence"/>
</dbReference>
<dbReference type="OrthoDB" id="263560at2759"/>
<proteinExistence type="inferred from homology"/>
<evidence type="ECO:0000313" key="4">
    <source>
        <dbReference type="EMBL" id="EZF51724.1"/>
    </source>
</evidence>
<dbReference type="InterPro" id="IPR019398">
    <property type="entry name" value="Pre-rRNA_process_TSR2"/>
</dbReference>
<reference evidence="4" key="1">
    <citation type="submission" date="2014-02" db="EMBL/GenBank/DDBJ databases">
        <title>The Genome Sequence of Trichophyton rubrum (morphotype fischeri) CBS 288.86.</title>
        <authorList>
            <consortium name="The Broad Institute Genomics Platform"/>
            <person name="Cuomo C.A."/>
            <person name="White T.C."/>
            <person name="Graser Y."/>
            <person name="Martinez-Rossi N."/>
            <person name="Heitman J."/>
            <person name="Young S.K."/>
            <person name="Zeng Q."/>
            <person name="Gargeya S."/>
            <person name="Abouelleil A."/>
            <person name="Alvarado L."/>
            <person name="Chapman S.B."/>
            <person name="Gainer-Dewar J."/>
            <person name="Goldberg J."/>
            <person name="Griggs A."/>
            <person name="Gujja S."/>
            <person name="Hansen M."/>
            <person name="Howarth C."/>
            <person name="Imamovic A."/>
            <person name="Larimer J."/>
            <person name="Martinez D."/>
            <person name="Murphy C."/>
            <person name="Pearson M.D."/>
            <person name="Persinoti G."/>
            <person name="Poon T."/>
            <person name="Priest M."/>
            <person name="Roberts A.D."/>
            <person name="Saif S."/>
            <person name="Shea T.D."/>
            <person name="Sykes S.N."/>
            <person name="Wortman J."/>
            <person name="Nusbaum C."/>
            <person name="Birren B."/>
        </authorList>
    </citation>
    <scope>NUCLEOTIDE SEQUENCE [LARGE SCALE GENOMIC DNA]</scope>
    <source>
        <strain evidence="4">CBS 288.86</strain>
    </source>
</reference>
<feature type="region of interest" description="Disordered" evidence="3">
    <location>
        <begin position="132"/>
        <end position="207"/>
    </location>
</feature>